<evidence type="ECO:0000256" key="8">
    <source>
        <dbReference type="SAM" id="MobiDB-lite"/>
    </source>
</evidence>
<feature type="transmembrane region" description="Helical" evidence="9">
    <location>
        <begin position="6"/>
        <end position="25"/>
    </location>
</feature>
<feature type="domain" description="PAC" evidence="13">
    <location>
        <begin position="558"/>
        <end position="612"/>
    </location>
</feature>
<dbReference type="InterPro" id="IPR000700">
    <property type="entry name" value="PAS-assoc_C"/>
</dbReference>
<dbReference type="PROSITE" id="PS50113">
    <property type="entry name" value="PAC"/>
    <property type="match status" value="3"/>
</dbReference>
<dbReference type="SMART" id="SM00387">
    <property type="entry name" value="HATPase_c"/>
    <property type="match status" value="1"/>
</dbReference>
<dbReference type="InterPro" id="IPR003660">
    <property type="entry name" value="HAMP_dom"/>
</dbReference>
<dbReference type="SUPFAM" id="SSF47384">
    <property type="entry name" value="Homodimeric domain of signal transducing histidine kinase"/>
    <property type="match status" value="1"/>
</dbReference>
<dbReference type="InterPro" id="IPR001610">
    <property type="entry name" value="PAC"/>
</dbReference>
<feature type="domain" description="PAC" evidence="13">
    <location>
        <begin position="689"/>
        <end position="741"/>
    </location>
</feature>
<dbReference type="SMART" id="SM00304">
    <property type="entry name" value="HAMP"/>
    <property type="match status" value="1"/>
</dbReference>
<dbReference type="Gene3D" id="1.10.287.130">
    <property type="match status" value="1"/>
</dbReference>
<evidence type="ECO:0000256" key="3">
    <source>
        <dbReference type="ARBA" id="ARBA00012438"/>
    </source>
</evidence>
<keyword evidence="9" id="KW-0472">Membrane</keyword>
<dbReference type="InterPro" id="IPR005467">
    <property type="entry name" value="His_kinase_dom"/>
</dbReference>
<keyword evidence="5" id="KW-0808">Transferase</keyword>
<dbReference type="InterPro" id="IPR003594">
    <property type="entry name" value="HATPase_dom"/>
</dbReference>
<dbReference type="Pfam" id="PF08448">
    <property type="entry name" value="PAS_4"/>
    <property type="match status" value="1"/>
</dbReference>
<dbReference type="Gene3D" id="3.30.450.20">
    <property type="entry name" value="PAS domain"/>
    <property type="match status" value="4"/>
</dbReference>
<feature type="domain" description="PAS" evidence="12">
    <location>
        <begin position="367"/>
        <end position="411"/>
    </location>
</feature>
<comment type="catalytic activity">
    <reaction evidence="1">
        <text>ATP + protein L-histidine = ADP + protein N-phospho-L-histidine.</text>
        <dbReference type="EC" id="2.7.13.3"/>
    </reaction>
</comment>
<dbReference type="Pfam" id="PF02518">
    <property type="entry name" value="HATPase_c"/>
    <property type="match status" value="1"/>
</dbReference>
<proteinExistence type="predicted"/>
<feature type="region of interest" description="Disordered" evidence="8">
    <location>
        <begin position="973"/>
        <end position="992"/>
    </location>
</feature>
<evidence type="ECO:0000256" key="9">
    <source>
        <dbReference type="SAM" id="Phobius"/>
    </source>
</evidence>
<dbReference type="Gene3D" id="6.10.340.10">
    <property type="match status" value="1"/>
</dbReference>
<dbReference type="GO" id="GO:0000155">
    <property type="term" value="F:phosphorelay sensor kinase activity"/>
    <property type="evidence" value="ECO:0007669"/>
    <property type="project" value="InterPro"/>
</dbReference>
<dbReference type="EC" id="2.7.13.3" evidence="3"/>
<dbReference type="Pfam" id="PF00672">
    <property type="entry name" value="HAMP"/>
    <property type="match status" value="1"/>
</dbReference>
<dbReference type="Pfam" id="PF00072">
    <property type="entry name" value="Response_reg"/>
    <property type="match status" value="1"/>
</dbReference>
<dbReference type="Pfam" id="PF00512">
    <property type="entry name" value="HisKA"/>
    <property type="match status" value="1"/>
</dbReference>
<dbReference type="PROSITE" id="PS50885">
    <property type="entry name" value="HAMP"/>
    <property type="match status" value="1"/>
</dbReference>
<dbReference type="NCBIfam" id="TIGR00229">
    <property type="entry name" value="sensory_box"/>
    <property type="match status" value="3"/>
</dbReference>
<feature type="domain" description="Response regulatory" evidence="11">
    <location>
        <begin position="994"/>
        <end position="1110"/>
    </location>
</feature>
<dbReference type="SMART" id="SM00388">
    <property type="entry name" value="HisKA"/>
    <property type="match status" value="1"/>
</dbReference>
<dbReference type="Proteomes" id="UP000572377">
    <property type="component" value="Unassembled WGS sequence"/>
</dbReference>
<evidence type="ECO:0000259" key="11">
    <source>
        <dbReference type="PROSITE" id="PS50110"/>
    </source>
</evidence>
<gene>
    <name evidence="15" type="ORF">HMH01_16715</name>
</gene>
<dbReference type="PRINTS" id="PR00344">
    <property type="entry name" value="BCTRLSENSOR"/>
</dbReference>
<dbReference type="InterPro" id="IPR013655">
    <property type="entry name" value="PAS_fold_3"/>
</dbReference>
<dbReference type="Pfam" id="PF13426">
    <property type="entry name" value="PAS_9"/>
    <property type="match status" value="1"/>
</dbReference>
<evidence type="ECO:0000259" key="10">
    <source>
        <dbReference type="PROSITE" id="PS50109"/>
    </source>
</evidence>
<evidence type="ECO:0000256" key="1">
    <source>
        <dbReference type="ARBA" id="ARBA00000085"/>
    </source>
</evidence>
<accession>A0A849L7R6</accession>
<comment type="subcellular location">
    <subcellularLocation>
        <location evidence="2">Membrane</location>
    </subcellularLocation>
</comment>
<evidence type="ECO:0000256" key="7">
    <source>
        <dbReference type="PROSITE-ProRule" id="PRU00169"/>
    </source>
</evidence>
<dbReference type="PROSITE" id="PS50109">
    <property type="entry name" value="HIS_KIN"/>
    <property type="match status" value="1"/>
</dbReference>
<dbReference type="SUPFAM" id="SSF55874">
    <property type="entry name" value="ATPase domain of HSP90 chaperone/DNA topoisomerase II/histidine kinase"/>
    <property type="match status" value="1"/>
</dbReference>
<evidence type="ECO:0000313" key="15">
    <source>
        <dbReference type="EMBL" id="NNU82081.1"/>
    </source>
</evidence>
<evidence type="ECO:0000259" key="14">
    <source>
        <dbReference type="PROSITE" id="PS50885"/>
    </source>
</evidence>
<dbReference type="InterPro" id="IPR000014">
    <property type="entry name" value="PAS"/>
</dbReference>
<feature type="domain" description="PAC" evidence="13">
    <location>
        <begin position="314"/>
        <end position="366"/>
    </location>
</feature>
<dbReference type="AlphaFoldDB" id="A0A849L7R6"/>
<evidence type="ECO:0000256" key="4">
    <source>
        <dbReference type="ARBA" id="ARBA00022553"/>
    </source>
</evidence>
<dbReference type="RefSeq" id="WP_171326944.1">
    <property type="nucleotide sequence ID" value="NZ_JABFBC010000005.1"/>
</dbReference>
<feature type="modified residue" description="4-aspartylphosphate" evidence="7">
    <location>
        <position position="1044"/>
    </location>
</feature>
<dbReference type="SMART" id="SM00448">
    <property type="entry name" value="REC"/>
    <property type="match status" value="1"/>
</dbReference>
<feature type="transmembrane region" description="Helical" evidence="9">
    <location>
        <begin position="158"/>
        <end position="182"/>
    </location>
</feature>
<feature type="domain" description="PAS" evidence="12">
    <location>
        <begin position="511"/>
        <end position="557"/>
    </location>
</feature>
<reference evidence="15 16" key="1">
    <citation type="submission" date="2020-05" db="EMBL/GenBank/DDBJ databases">
        <title>Gimesia benthica sp. nov., a novel planctomycete isolated from a deep-sea water sample of the Northwest Indian Ocean.</title>
        <authorList>
            <person name="Wang J."/>
            <person name="Ruan C."/>
            <person name="Song L."/>
            <person name="Zhu Y."/>
            <person name="Li A."/>
            <person name="Zheng X."/>
            <person name="Wang L."/>
            <person name="Lu Z."/>
            <person name="Huang Y."/>
            <person name="Du W."/>
            <person name="Zhou Y."/>
            <person name="Huang L."/>
            <person name="Dai X."/>
        </authorList>
    </citation>
    <scope>NUCLEOTIDE SEQUENCE [LARGE SCALE GENOMIC DNA]</scope>
    <source>
        <strain evidence="15 16">YYQ-30</strain>
    </source>
</reference>
<keyword evidence="9" id="KW-1133">Transmembrane helix</keyword>
<name>A0A849L7R6_9RHOB</name>
<dbReference type="PROSITE" id="PS50112">
    <property type="entry name" value="PAS"/>
    <property type="match status" value="3"/>
</dbReference>
<dbReference type="InterPro" id="IPR003661">
    <property type="entry name" value="HisK_dim/P_dom"/>
</dbReference>
<keyword evidence="4 7" id="KW-0597">Phosphoprotein</keyword>
<dbReference type="SUPFAM" id="SSF52172">
    <property type="entry name" value="CheY-like"/>
    <property type="match status" value="1"/>
</dbReference>
<keyword evidence="16" id="KW-1185">Reference proteome</keyword>
<dbReference type="PROSITE" id="PS50110">
    <property type="entry name" value="RESPONSE_REGULATORY"/>
    <property type="match status" value="1"/>
</dbReference>
<evidence type="ECO:0000256" key="5">
    <source>
        <dbReference type="ARBA" id="ARBA00022679"/>
    </source>
</evidence>
<dbReference type="InterPro" id="IPR013656">
    <property type="entry name" value="PAS_4"/>
</dbReference>
<evidence type="ECO:0000259" key="13">
    <source>
        <dbReference type="PROSITE" id="PS50113"/>
    </source>
</evidence>
<dbReference type="SMART" id="SM00091">
    <property type="entry name" value="PAS"/>
    <property type="match status" value="4"/>
</dbReference>
<evidence type="ECO:0000259" key="12">
    <source>
        <dbReference type="PROSITE" id="PS50112"/>
    </source>
</evidence>
<dbReference type="CDD" id="cd00130">
    <property type="entry name" value="PAS"/>
    <property type="match status" value="4"/>
</dbReference>
<dbReference type="InterPro" id="IPR035965">
    <property type="entry name" value="PAS-like_dom_sf"/>
</dbReference>
<dbReference type="InterPro" id="IPR001789">
    <property type="entry name" value="Sig_transdc_resp-reg_receiver"/>
</dbReference>
<dbReference type="SUPFAM" id="SSF55785">
    <property type="entry name" value="PYP-like sensor domain (PAS domain)"/>
    <property type="match status" value="4"/>
</dbReference>
<dbReference type="InterPro" id="IPR036890">
    <property type="entry name" value="HATPase_C_sf"/>
</dbReference>
<dbReference type="Pfam" id="PF08447">
    <property type="entry name" value="PAS_3"/>
    <property type="match status" value="2"/>
</dbReference>
<dbReference type="SMART" id="SM00086">
    <property type="entry name" value="PAC"/>
    <property type="match status" value="3"/>
</dbReference>
<feature type="domain" description="PAS" evidence="12">
    <location>
        <begin position="613"/>
        <end position="685"/>
    </location>
</feature>
<protein>
    <recommendedName>
        <fullName evidence="3">histidine kinase</fullName>
        <ecNumber evidence="3">2.7.13.3</ecNumber>
    </recommendedName>
</protein>
<dbReference type="InterPro" id="IPR004358">
    <property type="entry name" value="Sig_transdc_His_kin-like_C"/>
</dbReference>
<sequence>MSLVRLARLALAASVVGWLVIAVVASDAVRRIDQRIETNAIFSQLERDIDRFQLSLDSLAMDGADSKVIAAVQRNGTSIRDQLTELGTAYPEALNGARAINMILDVLDRWAASDAASTSAATDMSRLTYLRRHDIVLSHAKMQIGLAMEAESAAQAKAIVASLSFSGLLFIGTGFILTWLLFRQIDGPVKALTDAMRRMRVTNTPVRAPEHLRNEFGAIGRALNELTDHRRSAELKLRQSQDLLRIAGDMAHLGGWRHDPVTNLVFLSDGAANILGRHTSGSLPLARLLEHCAAEDRMALRKLIERCIGTGQPFSEVIRIETAHGRERWVRAVGEPARGPDGNVTGLQGALQDITDEVLVRTRAERRNAELKNVIASIGDGFFVLNRDWEISFINARARELLRFDDNDEVGAVFWSRFPVSEIPALAWAFHEAMRTGKGASLIEHVAPLGVWFEIHIHPTASGLAVYFHDYTERRAEREQLKLLETASQRSNDVIIITEVGDPADLEQFHIIYVNERFEQITGYSREEAIGRTPLMLQGPKSQPEEIARIRAAIARKEPVRVEMINYTRDGREIWVEKDIVPLTDDDGTVTHVVAVQRDITERRRIEEELRLNEQRFRLATQATNDIIWDWDIAGGSMWVSENHGHILGWDEVEHPEMLTSPLWAIHSDDRTRVEAELHTALNGTGDSWSSEFRLRRRDGGHAIMKVKAFILRDADGQAVRMLGGMDDMTEIRALDAQLFEAQKLDALGQLTGGVAHDFNNLLTIIIGNAALLQDMMDGRPERRLADSMLEAGERAAGLTASLLAFSRQQPLETRPTDVNALIRRSADLLYQAVSENVDLRFDLAAGETTAQVDPTKLQSAILNLVINSQHAIEGEGIITIVTGDIHLAPGSVRGLAPGEYVLLSVSDTGCGMPPDVAERAFEPFFTTKGPGVGTGLGLSTVYGFAQQSGGTALIESRPGAGTTIRIYLPRAEQHAQAEEAPRPDPSPRGRGEHILVVEDDSQLRQHVADAIRKMGYRVSTAERADRALGILEGNDPVDAIFSDIALPGGMNGCNLARRVRESHPGTKILLTTGYSESSDLKDLEDLEDVGVLQKPYRSEALSRALSRLLLVAEDA</sequence>
<dbReference type="InterPro" id="IPR011006">
    <property type="entry name" value="CheY-like_superfamily"/>
</dbReference>
<feature type="domain" description="HAMP" evidence="14">
    <location>
        <begin position="183"/>
        <end position="235"/>
    </location>
</feature>
<evidence type="ECO:0000256" key="2">
    <source>
        <dbReference type="ARBA" id="ARBA00004370"/>
    </source>
</evidence>
<dbReference type="PANTHER" id="PTHR43065:SF42">
    <property type="entry name" value="TWO-COMPONENT SENSOR PPRA"/>
    <property type="match status" value="1"/>
</dbReference>
<dbReference type="Gene3D" id="3.40.50.2300">
    <property type="match status" value="1"/>
</dbReference>
<evidence type="ECO:0000313" key="16">
    <source>
        <dbReference type="Proteomes" id="UP000572377"/>
    </source>
</evidence>
<dbReference type="Gene3D" id="3.30.565.10">
    <property type="entry name" value="Histidine kinase-like ATPase, C-terminal domain"/>
    <property type="match status" value="1"/>
</dbReference>
<keyword evidence="9" id="KW-0812">Transmembrane</keyword>
<dbReference type="EMBL" id="JABFBC010000005">
    <property type="protein sequence ID" value="NNU82081.1"/>
    <property type="molecule type" value="Genomic_DNA"/>
</dbReference>
<dbReference type="PANTHER" id="PTHR43065">
    <property type="entry name" value="SENSOR HISTIDINE KINASE"/>
    <property type="match status" value="1"/>
</dbReference>
<dbReference type="CDD" id="cd00082">
    <property type="entry name" value="HisKA"/>
    <property type="match status" value="1"/>
</dbReference>
<evidence type="ECO:0000256" key="6">
    <source>
        <dbReference type="ARBA" id="ARBA00022777"/>
    </source>
</evidence>
<dbReference type="GO" id="GO:0016020">
    <property type="term" value="C:membrane"/>
    <property type="evidence" value="ECO:0007669"/>
    <property type="project" value="UniProtKB-SubCell"/>
</dbReference>
<organism evidence="15 16">
    <name type="scientific">Halovulum dunhuangense</name>
    <dbReference type="NCBI Taxonomy" id="1505036"/>
    <lineage>
        <taxon>Bacteria</taxon>
        <taxon>Pseudomonadati</taxon>
        <taxon>Pseudomonadota</taxon>
        <taxon>Alphaproteobacteria</taxon>
        <taxon>Rhodobacterales</taxon>
        <taxon>Paracoccaceae</taxon>
        <taxon>Halovulum</taxon>
    </lineage>
</organism>
<comment type="caution">
    <text evidence="15">The sequence shown here is derived from an EMBL/GenBank/DDBJ whole genome shotgun (WGS) entry which is preliminary data.</text>
</comment>
<feature type="domain" description="Histidine kinase" evidence="10">
    <location>
        <begin position="754"/>
        <end position="973"/>
    </location>
</feature>
<dbReference type="InterPro" id="IPR036097">
    <property type="entry name" value="HisK_dim/P_sf"/>
</dbReference>
<keyword evidence="6" id="KW-0418">Kinase</keyword>
<dbReference type="CDD" id="cd06225">
    <property type="entry name" value="HAMP"/>
    <property type="match status" value="1"/>
</dbReference>